<dbReference type="Gene3D" id="3.30.460.20">
    <property type="entry name" value="CorA soluble domain-like"/>
    <property type="match status" value="1"/>
</dbReference>
<comment type="subcellular location">
    <subcellularLocation>
        <location evidence="1">Cell membrane</location>
        <topology evidence="1">Multi-pass membrane protein</topology>
    </subcellularLocation>
</comment>
<dbReference type="GO" id="GO:0050897">
    <property type="term" value="F:cobalt ion binding"/>
    <property type="evidence" value="ECO:0007669"/>
    <property type="project" value="TreeGrafter"/>
</dbReference>
<dbReference type="OrthoDB" id="9803416at2"/>
<protein>
    <submittedName>
        <fullName evidence="13">Magnesium and cobalt transport protein CorA</fullName>
    </submittedName>
</protein>
<dbReference type="Proteomes" id="UP000308760">
    <property type="component" value="Unassembled WGS sequence"/>
</dbReference>
<reference evidence="14" key="1">
    <citation type="submission" date="2019-04" db="EMBL/GenBank/DDBJ databases">
        <title>Nocardioides xinjiangensis sp. nov.</title>
        <authorList>
            <person name="Liu S."/>
        </authorList>
    </citation>
    <scope>NUCLEOTIDE SEQUENCE [LARGE SCALE GENOMIC DNA]</scope>
    <source>
        <strain evidence="14">18</strain>
    </source>
</reference>
<dbReference type="GO" id="GO:0015095">
    <property type="term" value="F:magnesium ion transmembrane transporter activity"/>
    <property type="evidence" value="ECO:0007669"/>
    <property type="project" value="TreeGrafter"/>
</dbReference>
<evidence type="ECO:0000256" key="4">
    <source>
        <dbReference type="ARBA" id="ARBA00022475"/>
    </source>
</evidence>
<dbReference type="GO" id="GO:0015087">
    <property type="term" value="F:cobalt ion transmembrane transporter activity"/>
    <property type="evidence" value="ECO:0007669"/>
    <property type="project" value="TreeGrafter"/>
</dbReference>
<dbReference type="RefSeq" id="WP_136533482.1">
    <property type="nucleotide sequence ID" value="NZ_STGY01000021.1"/>
</dbReference>
<keyword evidence="4" id="KW-1003">Cell membrane</keyword>
<evidence type="ECO:0000313" key="14">
    <source>
        <dbReference type="Proteomes" id="UP000308760"/>
    </source>
</evidence>
<accession>A0A4S8QE11</accession>
<dbReference type="SUPFAM" id="SSF143865">
    <property type="entry name" value="CorA soluble domain-like"/>
    <property type="match status" value="1"/>
</dbReference>
<dbReference type="InterPro" id="IPR002523">
    <property type="entry name" value="MgTranspt_CorA/ZnTranspt_ZntB"/>
</dbReference>
<evidence type="ECO:0000256" key="11">
    <source>
        <dbReference type="ARBA" id="ARBA00045497"/>
    </source>
</evidence>
<gene>
    <name evidence="13" type="ORF">FAB82_05200</name>
</gene>
<keyword evidence="8" id="KW-0406">Ion transport</keyword>
<evidence type="ECO:0000256" key="7">
    <source>
        <dbReference type="ARBA" id="ARBA00022989"/>
    </source>
</evidence>
<keyword evidence="9 12" id="KW-0472">Membrane</keyword>
<dbReference type="FunFam" id="1.20.58.340:FF:000004">
    <property type="entry name" value="Magnesium transport protein CorA"/>
    <property type="match status" value="1"/>
</dbReference>
<dbReference type="CDD" id="cd12830">
    <property type="entry name" value="MtCorA-like"/>
    <property type="match status" value="1"/>
</dbReference>
<evidence type="ECO:0000256" key="3">
    <source>
        <dbReference type="ARBA" id="ARBA00022448"/>
    </source>
</evidence>
<evidence type="ECO:0000256" key="8">
    <source>
        <dbReference type="ARBA" id="ARBA00023065"/>
    </source>
</evidence>
<evidence type="ECO:0000256" key="10">
    <source>
        <dbReference type="ARBA" id="ARBA00034269"/>
    </source>
</evidence>
<evidence type="ECO:0000256" key="2">
    <source>
        <dbReference type="ARBA" id="ARBA00009765"/>
    </source>
</evidence>
<organism evidence="13 14">
    <name type="scientific">Glycomyces buryatensis</name>
    <dbReference type="NCBI Taxonomy" id="2570927"/>
    <lineage>
        <taxon>Bacteria</taxon>
        <taxon>Bacillati</taxon>
        <taxon>Actinomycetota</taxon>
        <taxon>Actinomycetes</taxon>
        <taxon>Glycomycetales</taxon>
        <taxon>Glycomycetaceae</taxon>
        <taxon>Glycomyces</taxon>
    </lineage>
</organism>
<dbReference type="SUPFAM" id="SSF144083">
    <property type="entry name" value="Magnesium transport protein CorA, transmembrane region"/>
    <property type="match status" value="1"/>
</dbReference>
<feature type="transmembrane region" description="Helical" evidence="12">
    <location>
        <begin position="265"/>
        <end position="284"/>
    </location>
</feature>
<dbReference type="AlphaFoldDB" id="A0A4S8QE11"/>
<comment type="function">
    <text evidence="11">Mediates influx of magnesium ions. Alternates between open and closed states. Activated by low cytoplasmic Mg(2+) levels. Inactive when cytoplasmic Mg(2+) levels are high.</text>
</comment>
<feature type="transmembrane region" description="Helical" evidence="12">
    <location>
        <begin position="296"/>
        <end position="316"/>
    </location>
</feature>
<sequence length="322" mass="35183">MVDYAVVAPGGVTDHSGDAATLKTAARNLPDGAYLWGDLDASNETDLPDVLAALGLDQFGLRGGRAAHRPKVEHHEGTVMLLVQTVWYIEDTSQVETGELAAYTDGKSLVTVRRGASDPTGRARRRLADDAELRGGGPALAVFSLLDSVASDYEDALAALSEDVGDLEKAVFSGDRKDRNEDIYFLIRETLQFQDAVGPLTPFAHAVKRRESPRQLFDLPRFREVADRLVRVDTSLATEMSLLTTVLTAHQGQIGTWQNDDMRRISAWAAIAVVPTAIAGIYGMNFQHMPELHWTFGYPLVMAVIAAICGLLYLGFKRNGWL</sequence>
<dbReference type="Pfam" id="PF01544">
    <property type="entry name" value="CorA"/>
    <property type="match status" value="1"/>
</dbReference>
<comment type="caution">
    <text evidence="13">The sequence shown here is derived from an EMBL/GenBank/DDBJ whole genome shotgun (WGS) entry which is preliminary data.</text>
</comment>
<reference evidence="13 14" key="2">
    <citation type="submission" date="2019-05" db="EMBL/GenBank/DDBJ databases">
        <title>Glycomyces buryatensis sp. nov.</title>
        <authorList>
            <person name="Nikitina E."/>
        </authorList>
    </citation>
    <scope>NUCLEOTIDE SEQUENCE [LARGE SCALE GENOMIC DNA]</scope>
    <source>
        <strain evidence="13 14">18</strain>
    </source>
</reference>
<evidence type="ECO:0000256" key="9">
    <source>
        <dbReference type="ARBA" id="ARBA00023136"/>
    </source>
</evidence>
<evidence type="ECO:0000256" key="6">
    <source>
        <dbReference type="ARBA" id="ARBA00022842"/>
    </source>
</evidence>
<keyword evidence="6" id="KW-0460">Magnesium</keyword>
<evidence type="ECO:0000256" key="1">
    <source>
        <dbReference type="ARBA" id="ARBA00004651"/>
    </source>
</evidence>
<dbReference type="Gene3D" id="1.20.58.340">
    <property type="entry name" value="Magnesium transport protein CorA, transmembrane region"/>
    <property type="match status" value="2"/>
</dbReference>
<evidence type="ECO:0000313" key="13">
    <source>
        <dbReference type="EMBL" id="THV42570.1"/>
    </source>
</evidence>
<dbReference type="GO" id="GO:0000287">
    <property type="term" value="F:magnesium ion binding"/>
    <property type="evidence" value="ECO:0007669"/>
    <property type="project" value="TreeGrafter"/>
</dbReference>
<dbReference type="PANTHER" id="PTHR46494">
    <property type="entry name" value="CORA FAMILY METAL ION TRANSPORTER (EUROFUNG)"/>
    <property type="match status" value="1"/>
</dbReference>
<keyword evidence="3" id="KW-0813">Transport</keyword>
<evidence type="ECO:0000256" key="5">
    <source>
        <dbReference type="ARBA" id="ARBA00022692"/>
    </source>
</evidence>
<keyword evidence="14" id="KW-1185">Reference proteome</keyword>
<keyword evidence="7 12" id="KW-1133">Transmembrane helix</keyword>
<dbReference type="PANTHER" id="PTHR46494:SF1">
    <property type="entry name" value="CORA FAMILY METAL ION TRANSPORTER (EUROFUNG)"/>
    <property type="match status" value="1"/>
</dbReference>
<dbReference type="EMBL" id="STGY01000021">
    <property type="protein sequence ID" value="THV42570.1"/>
    <property type="molecule type" value="Genomic_DNA"/>
</dbReference>
<comment type="similarity">
    <text evidence="2">Belongs to the CorA metal ion transporter (MIT) (TC 1.A.35) family.</text>
</comment>
<keyword evidence="5 12" id="KW-0812">Transmembrane</keyword>
<comment type="catalytic activity">
    <reaction evidence="10">
        <text>Mg(2+)(in) = Mg(2+)(out)</text>
        <dbReference type="Rhea" id="RHEA:29827"/>
        <dbReference type="ChEBI" id="CHEBI:18420"/>
    </reaction>
</comment>
<proteinExistence type="inferred from homology"/>
<dbReference type="InterPro" id="IPR045861">
    <property type="entry name" value="CorA_cytoplasmic_dom"/>
</dbReference>
<name>A0A4S8QE11_9ACTN</name>
<evidence type="ECO:0000256" key="12">
    <source>
        <dbReference type="SAM" id="Phobius"/>
    </source>
</evidence>
<dbReference type="InterPro" id="IPR045863">
    <property type="entry name" value="CorA_TM1_TM2"/>
</dbReference>
<dbReference type="GO" id="GO:0005886">
    <property type="term" value="C:plasma membrane"/>
    <property type="evidence" value="ECO:0007669"/>
    <property type="project" value="UniProtKB-SubCell"/>
</dbReference>